<dbReference type="STRING" id="58343.AQJ46_49725"/>
<protein>
    <recommendedName>
        <fullName evidence="5">Carnitine dehydratase</fullName>
    </recommendedName>
</protein>
<dbReference type="Gene3D" id="3.40.50.10540">
    <property type="entry name" value="Crotonobetainyl-coa:carnitine coa-transferase, domain 1"/>
    <property type="match status" value="1"/>
</dbReference>
<evidence type="ECO:0008006" key="5">
    <source>
        <dbReference type="Google" id="ProtNLM"/>
    </source>
</evidence>
<evidence type="ECO:0000256" key="2">
    <source>
        <dbReference type="SAM" id="MobiDB-lite"/>
    </source>
</evidence>
<dbReference type="Pfam" id="PF02515">
    <property type="entry name" value="CoA_transf_3"/>
    <property type="match status" value="1"/>
</dbReference>
<dbReference type="AlphaFoldDB" id="A0A101RK24"/>
<proteinExistence type="predicted"/>
<name>A0A101RK24_9ACTN</name>
<evidence type="ECO:0000313" key="3">
    <source>
        <dbReference type="EMBL" id="KUN54927.1"/>
    </source>
</evidence>
<reference evidence="3 4" key="1">
    <citation type="submission" date="2015-10" db="EMBL/GenBank/DDBJ databases">
        <title>Draft genome sequence of Streptomyces canus DSM 40017, type strain for the species Streptomyces canus.</title>
        <authorList>
            <person name="Ruckert C."/>
            <person name="Winkler A."/>
            <person name="Kalinowski J."/>
            <person name="Kampfer P."/>
            <person name="Glaeser S."/>
        </authorList>
    </citation>
    <scope>NUCLEOTIDE SEQUENCE [LARGE SCALE GENOMIC DNA]</scope>
    <source>
        <strain evidence="3 4">DSM 40017</strain>
    </source>
</reference>
<dbReference type="GO" id="GO:0008410">
    <property type="term" value="F:CoA-transferase activity"/>
    <property type="evidence" value="ECO:0007669"/>
    <property type="project" value="TreeGrafter"/>
</dbReference>
<keyword evidence="1" id="KW-0808">Transferase</keyword>
<dbReference type="InterPro" id="IPR023606">
    <property type="entry name" value="CoA-Trfase_III_dom_1_sf"/>
</dbReference>
<dbReference type="SUPFAM" id="SSF89796">
    <property type="entry name" value="CoA-transferase family III (CaiB/BaiF)"/>
    <property type="match status" value="1"/>
</dbReference>
<accession>A0A101RK24</accession>
<dbReference type="InterPro" id="IPR003673">
    <property type="entry name" value="CoA-Trfase_fam_III"/>
</dbReference>
<dbReference type="InterPro" id="IPR044855">
    <property type="entry name" value="CoA-Trfase_III_dom3_sf"/>
</dbReference>
<dbReference type="EMBL" id="LMWU01000082">
    <property type="protein sequence ID" value="KUN54927.1"/>
    <property type="molecule type" value="Genomic_DNA"/>
</dbReference>
<sequence>MSEDHDHPLPLAGLRVLDLGIITAGAASSQVLADFGAEVIKVESTTYTDPFRNWSQIADGGSPDPNASPAFNAVNRGKLGVAIDLKTDEGRTAFLQLVAEADLVVENFRRGVLERLGVGFEQLKAANPRIVLLSLSSQGSTGPEREFISFGSTLEAIGGLMSVTGYGPGDPMWTGNNVNYPDQLVSIIAPGLALAALRLRDHTNEAVHVDHSQREAVTSLLGHEIVRASRGDRSSASDSNTHPRHAPHGVYRTDGGDDWIALSVRSDDEWAGLCEVLGLDAVARDPRFMTTDARCGHRAELDEIVGAACASREKSALAHQLQAVGVAAAPVQRPEEVLDDPQLAALGFHQTVPGDATIQRGFVARLSRTPGRVRRRAPRLGEHNDAVLGRLPVFEPAIESVRSPDQVGQ</sequence>
<dbReference type="RefSeq" id="WP_059211975.1">
    <property type="nucleotide sequence ID" value="NZ_KQ948690.1"/>
</dbReference>
<evidence type="ECO:0000313" key="4">
    <source>
        <dbReference type="Proteomes" id="UP000053669"/>
    </source>
</evidence>
<dbReference type="PANTHER" id="PTHR48207">
    <property type="entry name" value="SUCCINATE--HYDROXYMETHYLGLUTARATE COA-TRANSFERASE"/>
    <property type="match status" value="1"/>
</dbReference>
<comment type="caution">
    <text evidence="3">The sequence shown here is derived from an EMBL/GenBank/DDBJ whole genome shotgun (WGS) entry which is preliminary data.</text>
</comment>
<feature type="region of interest" description="Disordered" evidence="2">
    <location>
        <begin position="228"/>
        <end position="252"/>
    </location>
</feature>
<evidence type="ECO:0000256" key="1">
    <source>
        <dbReference type="ARBA" id="ARBA00022679"/>
    </source>
</evidence>
<dbReference type="PANTHER" id="PTHR48207:SF3">
    <property type="entry name" value="SUCCINATE--HYDROXYMETHYLGLUTARATE COA-TRANSFERASE"/>
    <property type="match status" value="1"/>
</dbReference>
<dbReference type="Proteomes" id="UP000053669">
    <property type="component" value="Unassembled WGS sequence"/>
</dbReference>
<gene>
    <name evidence="3" type="ORF">AQJ46_49725</name>
</gene>
<organism evidence="3 4">
    <name type="scientific">Streptomyces canus</name>
    <dbReference type="NCBI Taxonomy" id="58343"/>
    <lineage>
        <taxon>Bacteria</taxon>
        <taxon>Bacillati</taxon>
        <taxon>Actinomycetota</taxon>
        <taxon>Actinomycetes</taxon>
        <taxon>Kitasatosporales</taxon>
        <taxon>Streptomycetaceae</taxon>
        <taxon>Streptomyces</taxon>
        <taxon>Streptomyces aurantiacus group</taxon>
    </lineage>
</organism>
<dbReference type="InterPro" id="IPR050483">
    <property type="entry name" value="CoA-transferase_III_domain"/>
</dbReference>
<dbReference type="Gene3D" id="3.30.1540.10">
    <property type="entry name" value="formyl-coa transferase, domain 3"/>
    <property type="match status" value="1"/>
</dbReference>